<evidence type="ECO:0000256" key="2">
    <source>
        <dbReference type="ARBA" id="ARBA00022649"/>
    </source>
</evidence>
<gene>
    <name evidence="3" type="ORF">CK510_08720</name>
</gene>
<evidence type="ECO:0000256" key="1">
    <source>
        <dbReference type="ARBA" id="ARBA00007521"/>
    </source>
</evidence>
<evidence type="ECO:0000313" key="3">
    <source>
        <dbReference type="EMBL" id="PAX57936.1"/>
    </source>
</evidence>
<protein>
    <submittedName>
        <fullName evidence="3">mRNA-degrading endonuclease</fullName>
    </submittedName>
</protein>
<dbReference type="InterPro" id="IPR011067">
    <property type="entry name" value="Plasmid_toxin/cell-grow_inhib"/>
</dbReference>
<dbReference type="AlphaFoldDB" id="A0A2A2TLZ5"/>
<dbReference type="GO" id="GO:0006402">
    <property type="term" value="P:mRNA catabolic process"/>
    <property type="evidence" value="ECO:0007669"/>
    <property type="project" value="TreeGrafter"/>
</dbReference>
<keyword evidence="4" id="KW-1185">Reference proteome</keyword>
<dbReference type="PANTHER" id="PTHR33988:SF3">
    <property type="entry name" value="ENDORIBONUCLEASE TOXIN CHPB-RELATED"/>
    <property type="match status" value="1"/>
</dbReference>
<dbReference type="EMBL" id="NTFS01000068">
    <property type="protein sequence ID" value="PAX57936.1"/>
    <property type="molecule type" value="Genomic_DNA"/>
</dbReference>
<dbReference type="NCBIfam" id="NF007386">
    <property type="entry name" value="PRK09907.1"/>
    <property type="match status" value="1"/>
</dbReference>
<dbReference type="OrthoDB" id="9808744at2"/>
<dbReference type="PANTHER" id="PTHR33988">
    <property type="entry name" value="ENDORIBONUCLEASE MAZF-RELATED"/>
    <property type="match status" value="1"/>
</dbReference>
<accession>A0A2A2TLZ5</accession>
<keyword evidence="3" id="KW-0540">Nuclease</keyword>
<dbReference type="GO" id="GO:0004521">
    <property type="term" value="F:RNA endonuclease activity"/>
    <property type="evidence" value="ECO:0007669"/>
    <property type="project" value="TreeGrafter"/>
</dbReference>
<reference evidence="3 4" key="1">
    <citation type="submission" date="2017-08" db="EMBL/GenBank/DDBJ databases">
        <title>Draft genome sequence of filamentous cyanobacterium Calothrix elsteri CCALA 953.</title>
        <authorList>
            <person name="Gagunashvili A.N."/>
            <person name="Elster J."/>
            <person name="Andresson O.S."/>
        </authorList>
    </citation>
    <scope>NUCLEOTIDE SEQUENCE [LARGE SCALE GENOMIC DNA]</scope>
    <source>
        <strain evidence="3 4">CCALA 953</strain>
    </source>
</reference>
<keyword evidence="3" id="KW-0255">Endonuclease</keyword>
<organism evidence="3 4">
    <name type="scientific">Brunnivagina elsteri CCALA 953</name>
    <dbReference type="NCBI Taxonomy" id="987040"/>
    <lineage>
        <taxon>Bacteria</taxon>
        <taxon>Bacillati</taxon>
        <taxon>Cyanobacteriota</taxon>
        <taxon>Cyanophyceae</taxon>
        <taxon>Nostocales</taxon>
        <taxon>Calotrichaceae</taxon>
        <taxon>Brunnivagina</taxon>
    </lineage>
</organism>
<dbReference type="Pfam" id="PF02452">
    <property type="entry name" value="PemK_toxin"/>
    <property type="match status" value="1"/>
</dbReference>
<keyword evidence="2" id="KW-1277">Toxin-antitoxin system</keyword>
<proteinExistence type="inferred from homology"/>
<keyword evidence="3" id="KW-0378">Hydrolase</keyword>
<dbReference type="GO" id="GO:0016075">
    <property type="term" value="P:rRNA catabolic process"/>
    <property type="evidence" value="ECO:0007669"/>
    <property type="project" value="TreeGrafter"/>
</dbReference>
<dbReference type="Gene3D" id="2.30.30.110">
    <property type="match status" value="1"/>
</dbReference>
<evidence type="ECO:0000313" key="4">
    <source>
        <dbReference type="Proteomes" id="UP000218238"/>
    </source>
</evidence>
<sequence length="119" mass="13720">MVTENNRETNIYIPDRGDIVYLNFDPIKGHEQRGRRPAFTVSPATYNCKTSLALFMPITSQQKGYPFEVILSERMKISGVILTDQIKSLDWQARNVEFVEKVSQNLIEEVQAKIEPLIF</sequence>
<dbReference type="Proteomes" id="UP000218238">
    <property type="component" value="Unassembled WGS sequence"/>
</dbReference>
<dbReference type="GO" id="GO:0003677">
    <property type="term" value="F:DNA binding"/>
    <property type="evidence" value="ECO:0007669"/>
    <property type="project" value="InterPro"/>
</dbReference>
<dbReference type="InterPro" id="IPR003477">
    <property type="entry name" value="PemK-like"/>
</dbReference>
<comment type="caution">
    <text evidence="3">The sequence shown here is derived from an EMBL/GenBank/DDBJ whole genome shotgun (WGS) entry which is preliminary data.</text>
</comment>
<comment type="similarity">
    <text evidence="1">Belongs to the PemK/MazF family.</text>
</comment>
<dbReference type="SUPFAM" id="SSF50118">
    <property type="entry name" value="Cell growth inhibitor/plasmid maintenance toxic component"/>
    <property type="match status" value="1"/>
</dbReference>
<name>A0A2A2TLZ5_9CYAN</name>